<reference evidence="4" key="1">
    <citation type="journal article" date="2015" name="Nature">
        <title>Complex archaea that bridge the gap between prokaryotes and eukaryotes.</title>
        <authorList>
            <person name="Spang A."/>
            <person name="Saw J.H."/>
            <person name="Jorgensen S.L."/>
            <person name="Zaremba-Niedzwiedzka K."/>
            <person name="Martijn J."/>
            <person name="Lind A.E."/>
            <person name="van Eijk R."/>
            <person name="Schleper C."/>
            <person name="Guy L."/>
            <person name="Ettema T.J."/>
        </authorList>
    </citation>
    <scope>NUCLEOTIDE SEQUENCE</scope>
</reference>
<dbReference type="InterPro" id="IPR004167">
    <property type="entry name" value="PSBD"/>
</dbReference>
<accession>A0A0F9NXU4</accession>
<dbReference type="AlphaFoldDB" id="A0A0F9NXU4"/>
<evidence type="ECO:0000256" key="1">
    <source>
        <dbReference type="ARBA" id="ARBA00007317"/>
    </source>
</evidence>
<evidence type="ECO:0000313" key="4">
    <source>
        <dbReference type="EMBL" id="KKM86067.1"/>
    </source>
</evidence>
<dbReference type="Gene3D" id="4.10.320.10">
    <property type="entry name" value="E3-binding domain"/>
    <property type="match status" value="1"/>
</dbReference>
<comment type="caution">
    <text evidence="4">The sequence shown here is derived from an EMBL/GenBank/DDBJ whole genome shotgun (WGS) entry which is preliminary data.</text>
</comment>
<feature type="compositionally biased region" description="Acidic residues" evidence="2">
    <location>
        <begin position="84"/>
        <end position="102"/>
    </location>
</feature>
<feature type="compositionally biased region" description="Basic and acidic residues" evidence="2">
    <location>
        <begin position="124"/>
        <end position="143"/>
    </location>
</feature>
<feature type="domain" description="Peripheral subunit-binding (PSBD)" evidence="3">
    <location>
        <begin position="38"/>
        <end position="75"/>
    </location>
</feature>
<gene>
    <name evidence="4" type="ORF">LCGC14_1282740</name>
</gene>
<dbReference type="GO" id="GO:0016746">
    <property type="term" value="F:acyltransferase activity"/>
    <property type="evidence" value="ECO:0007669"/>
    <property type="project" value="InterPro"/>
</dbReference>
<organism evidence="4">
    <name type="scientific">marine sediment metagenome</name>
    <dbReference type="NCBI Taxonomy" id="412755"/>
    <lineage>
        <taxon>unclassified sequences</taxon>
        <taxon>metagenomes</taxon>
        <taxon>ecological metagenomes</taxon>
    </lineage>
</organism>
<dbReference type="EMBL" id="LAZR01007314">
    <property type="protein sequence ID" value="KKM86067.1"/>
    <property type="molecule type" value="Genomic_DNA"/>
</dbReference>
<feature type="compositionally biased region" description="Basic residues" evidence="2">
    <location>
        <begin position="144"/>
        <end position="153"/>
    </location>
</feature>
<evidence type="ECO:0000256" key="2">
    <source>
        <dbReference type="SAM" id="MobiDB-lite"/>
    </source>
</evidence>
<sequence length="305" mass="32851">MANTKAQESMAELDATLAGLGTQDGSQDDESPSNAEYDATGLGLAMANDHGINLADVTGTGKDGRITVPDVEKVIKARDAEIAEAEAQAEADESAEAPEFAEAEARAVPVESSEVVEEAAEAEAQTKDSDKANGDDKPADPPRKPRQKRRSKVGKQSVPFATTLPLHTSYVEIRHIKRTLNEFGFGWEGQEIVTGEAADENLGKLLQKGFVPIHIESLGLIFQGGVQVLWIFGLPEMDEDEAPRYNEIYHRIELVGGKGPDGKGVSGFDADAMATSYLQTGWDLAYVGVVDKSDFGVNVMWIFVR</sequence>
<dbReference type="Pfam" id="PF02817">
    <property type="entry name" value="E3_binding"/>
    <property type="match status" value="1"/>
</dbReference>
<name>A0A0F9NXU4_9ZZZZ</name>
<dbReference type="InterPro" id="IPR036625">
    <property type="entry name" value="E3-bd_dom_sf"/>
</dbReference>
<dbReference type="SUPFAM" id="SSF47005">
    <property type="entry name" value="Peripheral subunit-binding domain of 2-oxo acid dehydrogenase complex"/>
    <property type="match status" value="1"/>
</dbReference>
<evidence type="ECO:0000259" key="3">
    <source>
        <dbReference type="PROSITE" id="PS51826"/>
    </source>
</evidence>
<proteinExistence type="inferred from homology"/>
<feature type="region of interest" description="Disordered" evidence="2">
    <location>
        <begin position="84"/>
        <end position="158"/>
    </location>
</feature>
<dbReference type="PROSITE" id="PS51826">
    <property type="entry name" value="PSBD"/>
    <property type="match status" value="1"/>
</dbReference>
<feature type="region of interest" description="Disordered" evidence="2">
    <location>
        <begin position="1"/>
        <end position="42"/>
    </location>
</feature>
<protein>
    <recommendedName>
        <fullName evidence="3">Peripheral subunit-binding (PSBD) domain-containing protein</fullName>
    </recommendedName>
</protein>
<comment type="similarity">
    <text evidence="1">Belongs to the 2-oxoacid dehydrogenase family.</text>
</comment>